<evidence type="ECO:0000313" key="6">
    <source>
        <dbReference type="Proteomes" id="UP000460272"/>
    </source>
</evidence>
<dbReference type="PROSITE" id="PS01174">
    <property type="entry name" value="LIPASE_GDXG_SER"/>
    <property type="match status" value="1"/>
</dbReference>
<comment type="caution">
    <text evidence="5">The sequence shown here is derived from an EMBL/GenBank/DDBJ whole genome shotgun (WGS) entry which is preliminary data.</text>
</comment>
<evidence type="ECO:0000256" key="2">
    <source>
        <dbReference type="ARBA" id="ARBA00022801"/>
    </source>
</evidence>
<proteinExistence type="inferred from homology"/>
<dbReference type="InterPro" id="IPR033140">
    <property type="entry name" value="Lipase_GDXG_put_SER_AS"/>
</dbReference>
<sequence>MATSVHPQAQEILDGKAAAGAPPLWELTPDEARAGVEASNAMIPAGPALESVRDIVIPSQAGGMPARVYSPSDHAPGIVVYYHGGGWVVGSLDGWDPSVRALAAASGCDVVGVDYRLAPEHAFPAAADDAYDALVWVASAAGLAAGRPVVVAGDSAGGNLATVSALRARDSGGPAIVLQVLVYPVVDCDMDRRSYREYDGDDLILNRRDMRWFWDRYAPDREARVNPYASPLRAPSLAGLPAAYLITAEHDPLRDEGFAYADRLRDARVPVEHRHYGSQIHAFFSFTGVLDDADKAVSEAGTAIRAAVEPDSAGSPVDD</sequence>
<dbReference type="Gene3D" id="3.40.50.1820">
    <property type="entry name" value="alpha/beta hydrolase"/>
    <property type="match status" value="1"/>
</dbReference>
<dbReference type="PANTHER" id="PTHR48081">
    <property type="entry name" value="AB HYDROLASE SUPERFAMILY PROTEIN C4A8.06C"/>
    <property type="match status" value="1"/>
</dbReference>
<feature type="active site" evidence="3">
    <location>
        <position position="155"/>
    </location>
</feature>
<keyword evidence="6" id="KW-1185">Reference proteome</keyword>
<feature type="domain" description="Alpha/beta hydrolase fold-3" evidence="4">
    <location>
        <begin position="79"/>
        <end position="284"/>
    </location>
</feature>
<organism evidence="5 6">
    <name type="scientific">Trebonia kvetii</name>
    <dbReference type="NCBI Taxonomy" id="2480626"/>
    <lineage>
        <taxon>Bacteria</taxon>
        <taxon>Bacillati</taxon>
        <taxon>Actinomycetota</taxon>
        <taxon>Actinomycetes</taxon>
        <taxon>Streptosporangiales</taxon>
        <taxon>Treboniaceae</taxon>
        <taxon>Trebonia</taxon>
    </lineage>
</organism>
<dbReference type="EMBL" id="RPFW01000001">
    <property type="protein sequence ID" value="TVZ06047.1"/>
    <property type="molecule type" value="Genomic_DNA"/>
</dbReference>
<dbReference type="GO" id="GO:0016787">
    <property type="term" value="F:hydrolase activity"/>
    <property type="evidence" value="ECO:0007669"/>
    <property type="project" value="UniProtKB-KW"/>
</dbReference>
<gene>
    <name evidence="5" type="ORF">EAS64_00845</name>
</gene>
<accession>A0A6P2C4X6</accession>
<dbReference type="InterPro" id="IPR029058">
    <property type="entry name" value="AB_hydrolase_fold"/>
</dbReference>
<dbReference type="OrthoDB" id="3181909at2"/>
<name>A0A6P2C4X6_9ACTN</name>
<evidence type="ECO:0000313" key="5">
    <source>
        <dbReference type="EMBL" id="TVZ06047.1"/>
    </source>
</evidence>
<dbReference type="InterPro" id="IPR013094">
    <property type="entry name" value="AB_hydrolase_3"/>
</dbReference>
<dbReference type="Pfam" id="PF07859">
    <property type="entry name" value="Abhydrolase_3"/>
    <property type="match status" value="1"/>
</dbReference>
<dbReference type="InterPro" id="IPR050300">
    <property type="entry name" value="GDXG_lipolytic_enzyme"/>
</dbReference>
<evidence type="ECO:0000259" key="4">
    <source>
        <dbReference type="Pfam" id="PF07859"/>
    </source>
</evidence>
<dbReference type="RefSeq" id="WP_145850801.1">
    <property type="nucleotide sequence ID" value="NZ_RPFW01000001.1"/>
</dbReference>
<keyword evidence="2 5" id="KW-0378">Hydrolase</keyword>
<dbReference type="FunFam" id="3.40.50.1820:FF:000089">
    <property type="entry name" value="Alpha/beta hydrolase"/>
    <property type="match status" value="1"/>
</dbReference>
<evidence type="ECO:0000256" key="3">
    <source>
        <dbReference type="PROSITE-ProRule" id="PRU10038"/>
    </source>
</evidence>
<dbReference type="Proteomes" id="UP000460272">
    <property type="component" value="Unassembled WGS sequence"/>
</dbReference>
<protein>
    <submittedName>
        <fullName evidence="5">Alpha/beta hydrolase</fullName>
    </submittedName>
</protein>
<dbReference type="PANTHER" id="PTHR48081:SF8">
    <property type="entry name" value="ALPHA_BETA HYDROLASE FOLD-3 DOMAIN-CONTAINING PROTEIN-RELATED"/>
    <property type="match status" value="1"/>
</dbReference>
<evidence type="ECO:0000256" key="1">
    <source>
        <dbReference type="ARBA" id="ARBA00010515"/>
    </source>
</evidence>
<reference evidence="5 6" key="1">
    <citation type="submission" date="2018-11" db="EMBL/GenBank/DDBJ databases">
        <title>Trebonia kvetii gen.nov., sp.nov., a novel acidophilic actinobacterium, and proposal of the new actinobacterial family Treboniaceae fam. nov.</title>
        <authorList>
            <person name="Rapoport D."/>
            <person name="Sagova-Mareckova M."/>
            <person name="Sedlacek I."/>
            <person name="Provaznik J."/>
            <person name="Kralova S."/>
            <person name="Pavlinic D."/>
            <person name="Benes V."/>
            <person name="Kopecky J."/>
        </authorList>
    </citation>
    <scope>NUCLEOTIDE SEQUENCE [LARGE SCALE GENOMIC DNA]</scope>
    <source>
        <strain evidence="5 6">15Tr583</strain>
    </source>
</reference>
<dbReference type="AlphaFoldDB" id="A0A6P2C4X6"/>
<comment type="similarity">
    <text evidence="1">Belongs to the 'GDXG' lipolytic enzyme family.</text>
</comment>
<dbReference type="SUPFAM" id="SSF53474">
    <property type="entry name" value="alpha/beta-Hydrolases"/>
    <property type="match status" value="1"/>
</dbReference>